<dbReference type="InterPro" id="IPR046292">
    <property type="entry name" value="DUF6329"/>
</dbReference>
<proteinExistence type="predicted"/>
<sequence length="198" mass="22628">MLNLKAVFERKTNEFPERDCVIENIVELPATEYARFRSNLIRDADFIAENKNRMYQDGNGIQHCLLVLGENSTEGILVQSEGYDYARYASLLPGARDFVTARLNELADQLVREGTQNTRSGVWAVHFEELRDKYQINLDSNSTITAMLMDVLDTRREMAEVEPMEYGFDMIMLSAYCPNIQEGATEQGPEESGMTMKF</sequence>
<dbReference type="EMBL" id="CP046996">
    <property type="protein sequence ID" value="QHA01087.1"/>
    <property type="molecule type" value="Genomic_DNA"/>
</dbReference>
<protein>
    <recommendedName>
        <fullName evidence="1">DUF6329 domain-containing protein</fullName>
    </recommendedName>
</protein>
<evidence type="ECO:0000259" key="1">
    <source>
        <dbReference type="Pfam" id="PF19854"/>
    </source>
</evidence>
<organism evidence="2 3">
    <name type="scientific">Dehalobacter restrictus</name>
    <dbReference type="NCBI Taxonomy" id="55583"/>
    <lineage>
        <taxon>Bacteria</taxon>
        <taxon>Bacillati</taxon>
        <taxon>Bacillota</taxon>
        <taxon>Clostridia</taxon>
        <taxon>Eubacteriales</taxon>
        <taxon>Desulfitobacteriaceae</taxon>
        <taxon>Dehalobacter</taxon>
    </lineage>
</organism>
<feature type="domain" description="DUF6329" evidence="1">
    <location>
        <begin position="60"/>
        <end position="98"/>
    </location>
</feature>
<dbReference type="Pfam" id="PF19854">
    <property type="entry name" value="DUF6329"/>
    <property type="match status" value="1"/>
</dbReference>
<dbReference type="RefSeq" id="WP_015261853.1">
    <property type="nucleotide sequence ID" value="NZ_CP046996.1"/>
</dbReference>
<dbReference type="Proteomes" id="UP000430508">
    <property type="component" value="Chromosome"/>
</dbReference>
<evidence type="ECO:0000313" key="3">
    <source>
        <dbReference type="Proteomes" id="UP000430508"/>
    </source>
</evidence>
<gene>
    <name evidence="2" type="ORF">GQ588_10810</name>
</gene>
<dbReference type="AlphaFoldDB" id="A0A857DJF0"/>
<evidence type="ECO:0000313" key="2">
    <source>
        <dbReference type="EMBL" id="QHA01087.1"/>
    </source>
</evidence>
<accession>A0A857DJF0</accession>
<reference evidence="2 3" key="1">
    <citation type="submission" date="2019-12" db="EMBL/GenBank/DDBJ databases">
        <title>Sequence classification of anaerobic respiratory reductive dehalogenases: First we see many, then we see few.</title>
        <authorList>
            <person name="Molenda O."/>
            <person name="Puentes Jacome L.A."/>
            <person name="Cao X."/>
            <person name="Nesbo C.L."/>
            <person name="Tang S."/>
            <person name="Morson N."/>
            <person name="Patron J."/>
            <person name="Lomheim L."/>
            <person name="Wishart D.S."/>
            <person name="Edwards E.A."/>
        </authorList>
    </citation>
    <scope>NUCLEOTIDE SEQUENCE [LARGE SCALE GENOMIC DNA]</scope>
    <source>
        <strain evidence="2 3">12DCA</strain>
    </source>
</reference>
<name>A0A857DJF0_9FIRM</name>